<organism evidence="1 2">
    <name type="scientific">Flavobacterium anhuiense</name>
    <dbReference type="NCBI Taxonomy" id="459526"/>
    <lineage>
        <taxon>Bacteria</taxon>
        <taxon>Pseudomonadati</taxon>
        <taxon>Bacteroidota</taxon>
        <taxon>Flavobacteriia</taxon>
        <taxon>Flavobacteriales</taxon>
        <taxon>Flavobacteriaceae</taxon>
        <taxon>Flavobacterium</taxon>
    </lineage>
</organism>
<dbReference type="EMBL" id="JUIV01000003">
    <property type="protein sequence ID" value="RYJ39759.1"/>
    <property type="molecule type" value="Genomic_DNA"/>
</dbReference>
<proteinExistence type="predicted"/>
<dbReference type="AlphaFoldDB" id="A0A444W1K5"/>
<gene>
    <name evidence="1" type="ORF">NU08_1428</name>
</gene>
<sequence>MRDKIVNEAVNNIYSDLIYFLMLIIRRSEALALLQNFEDSEYKEALTLMFNYVIERKK</sequence>
<protein>
    <submittedName>
        <fullName evidence="1">Geranylgeranyl pyrophosphate synthase</fullName>
    </submittedName>
</protein>
<evidence type="ECO:0000313" key="2">
    <source>
        <dbReference type="Proteomes" id="UP000290433"/>
    </source>
</evidence>
<name>A0A444W1K5_9FLAO</name>
<dbReference type="RefSeq" id="WP_207214059.1">
    <property type="nucleotide sequence ID" value="NZ_JUIV01000003.1"/>
</dbReference>
<dbReference type="Proteomes" id="UP000290433">
    <property type="component" value="Unassembled WGS sequence"/>
</dbReference>
<evidence type="ECO:0000313" key="1">
    <source>
        <dbReference type="EMBL" id="RYJ39759.1"/>
    </source>
</evidence>
<comment type="caution">
    <text evidence="1">The sequence shown here is derived from an EMBL/GenBank/DDBJ whole genome shotgun (WGS) entry which is preliminary data.</text>
</comment>
<accession>A0A444W1K5</accession>
<reference evidence="1 2" key="1">
    <citation type="submission" date="2014-12" db="EMBL/GenBank/DDBJ databases">
        <title>Genome sequence of Flavobacterium anhuiense RCM74.</title>
        <authorList>
            <person name="Kim J.F."/>
            <person name="Song J.Y."/>
            <person name="Kwak M.-J."/>
            <person name="Lee S.-W."/>
        </authorList>
    </citation>
    <scope>NUCLEOTIDE SEQUENCE [LARGE SCALE GENOMIC DNA]</scope>
    <source>
        <strain evidence="1 2">RCM74</strain>
    </source>
</reference>